<dbReference type="SMART" id="SM00956">
    <property type="entry name" value="RQC"/>
    <property type="match status" value="1"/>
</dbReference>
<evidence type="ECO:0000256" key="11">
    <source>
        <dbReference type="ARBA" id="ARBA00034808"/>
    </source>
</evidence>
<dbReference type="SMART" id="SM00487">
    <property type="entry name" value="DEXDc"/>
    <property type="match status" value="1"/>
</dbReference>
<dbReference type="InterPro" id="IPR001650">
    <property type="entry name" value="Helicase_C-like"/>
</dbReference>
<feature type="compositionally biased region" description="Pro residues" evidence="13">
    <location>
        <begin position="147"/>
        <end position="157"/>
    </location>
</feature>
<dbReference type="InterPro" id="IPR036390">
    <property type="entry name" value="WH_DNA-bd_sf"/>
</dbReference>
<evidence type="ECO:0000256" key="6">
    <source>
        <dbReference type="ARBA" id="ARBA00022840"/>
    </source>
</evidence>
<dbReference type="Proteomes" id="UP000265631">
    <property type="component" value="Unassembled WGS sequence"/>
</dbReference>
<evidence type="ECO:0000256" key="3">
    <source>
        <dbReference type="ARBA" id="ARBA00022741"/>
    </source>
</evidence>
<feature type="domain" description="Helicase C-terminal" evidence="15">
    <location>
        <begin position="1055"/>
        <end position="1203"/>
    </location>
</feature>
<dbReference type="GO" id="GO:0005524">
    <property type="term" value="F:ATP binding"/>
    <property type="evidence" value="ECO:0007669"/>
    <property type="project" value="UniProtKB-KW"/>
</dbReference>
<dbReference type="SUPFAM" id="SSF46785">
    <property type="entry name" value="Winged helix' DNA-binding domain"/>
    <property type="match status" value="1"/>
</dbReference>
<feature type="compositionally biased region" description="Basic residues" evidence="13">
    <location>
        <begin position="1364"/>
        <end position="1374"/>
    </location>
</feature>
<dbReference type="CDD" id="cd17920">
    <property type="entry name" value="DEXHc_RecQ"/>
    <property type="match status" value="1"/>
</dbReference>
<keyword evidence="5" id="KW-0347">Helicase</keyword>
<dbReference type="InterPro" id="IPR022272">
    <property type="entry name" value="Lipocalin_CS"/>
</dbReference>
<dbReference type="InterPro" id="IPR002464">
    <property type="entry name" value="DNA/RNA_helicase_DEAH_CS"/>
</dbReference>
<evidence type="ECO:0000256" key="7">
    <source>
        <dbReference type="ARBA" id="ARBA00023125"/>
    </source>
</evidence>
<feature type="region of interest" description="Disordered" evidence="13">
    <location>
        <begin position="710"/>
        <end position="757"/>
    </location>
</feature>
<dbReference type="GO" id="GO:0000724">
    <property type="term" value="P:double-strand break repair via homologous recombination"/>
    <property type="evidence" value="ECO:0007669"/>
    <property type="project" value="TreeGrafter"/>
</dbReference>
<keyword evidence="12" id="KW-0175">Coiled coil</keyword>
<evidence type="ECO:0000256" key="2">
    <source>
        <dbReference type="ARBA" id="ARBA00005446"/>
    </source>
</evidence>
<feature type="compositionally biased region" description="Low complexity" evidence="13">
    <location>
        <begin position="405"/>
        <end position="421"/>
    </location>
</feature>
<feature type="compositionally biased region" description="Polar residues" evidence="13">
    <location>
        <begin position="115"/>
        <end position="143"/>
    </location>
</feature>
<feature type="region of interest" description="Disordered" evidence="13">
    <location>
        <begin position="674"/>
        <end position="694"/>
    </location>
</feature>
<dbReference type="EC" id="5.6.2.4" evidence="11"/>
<proteinExistence type="inferred from homology"/>
<feature type="domain" description="Helicase ATP-binding" evidence="14">
    <location>
        <begin position="850"/>
        <end position="1031"/>
    </location>
</feature>
<dbReference type="Gene3D" id="1.10.10.10">
    <property type="entry name" value="Winged helix-like DNA-binding domain superfamily/Winged helix DNA-binding domain"/>
    <property type="match status" value="1"/>
</dbReference>
<feature type="compositionally biased region" description="Low complexity" evidence="13">
    <location>
        <begin position="1623"/>
        <end position="1675"/>
    </location>
</feature>
<evidence type="ECO:0000256" key="5">
    <source>
        <dbReference type="ARBA" id="ARBA00022806"/>
    </source>
</evidence>
<accession>A0A395MDX9</accession>
<dbReference type="SMART" id="SM00490">
    <property type="entry name" value="HELICc"/>
    <property type="match status" value="1"/>
</dbReference>
<dbReference type="PROSITE" id="PS51192">
    <property type="entry name" value="HELICASE_ATP_BIND_1"/>
    <property type="match status" value="1"/>
</dbReference>
<dbReference type="OrthoDB" id="10261556at2759"/>
<dbReference type="GO" id="GO:0005737">
    <property type="term" value="C:cytoplasm"/>
    <property type="evidence" value="ECO:0007669"/>
    <property type="project" value="TreeGrafter"/>
</dbReference>
<feature type="region of interest" description="Disordered" evidence="13">
    <location>
        <begin position="205"/>
        <end position="439"/>
    </location>
</feature>
<evidence type="ECO:0000259" key="15">
    <source>
        <dbReference type="PROSITE" id="PS51194"/>
    </source>
</evidence>
<dbReference type="InterPro" id="IPR036388">
    <property type="entry name" value="WH-like_DNA-bd_sf"/>
</dbReference>
<keyword evidence="3" id="KW-0547">Nucleotide-binding</keyword>
<name>A0A395MDX9_9HYPO</name>
<dbReference type="EMBL" id="PXXK01000357">
    <property type="protein sequence ID" value="RFN45319.1"/>
    <property type="molecule type" value="Genomic_DNA"/>
</dbReference>
<evidence type="ECO:0000256" key="4">
    <source>
        <dbReference type="ARBA" id="ARBA00022801"/>
    </source>
</evidence>
<dbReference type="Pfam" id="PF00271">
    <property type="entry name" value="Helicase_C"/>
    <property type="match status" value="1"/>
</dbReference>
<evidence type="ECO:0000256" key="1">
    <source>
        <dbReference type="ARBA" id="ARBA00004123"/>
    </source>
</evidence>
<dbReference type="GO" id="GO:0005694">
    <property type="term" value="C:chromosome"/>
    <property type="evidence" value="ECO:0007669"/>
    <property type="project" value="TreeGrafter"/>
</dbReference>
<keyword evidence="8" id="KW-0413">Isomerase</keyword>
<dbReference type="PANTHER" id="PTHR13710:SF153">
    <property type="entry name" value="RECQ-LIKE DNA HELICASE BLM"/>
    <property type="match status" value="1"/>
</dbReference>
<dbReference type="PROSITE" id="PS00213">
    <property type="entry name" value="LIPOCALIN"/>
    <property type="match status" value="1"/>
</dbReference>
<dbReference type="STRING" id="2594813.A0A395MDX9"/>
<evidence type="ECO:0000256" key="13">
    <source>
        <dbReference type="SAM" id="MobiDB-lite"/>
    </source>
</evidence>
<feature type="compositionally biased region" description="Polar residues" evidence="13">
    <location>
        <begin position="1602"/>
        <end position="1621"/>
    </location>
</feature>
<feature type="compositionally biased region" description="Polar residues" evidence="13">
    <location>
        <begin position="51"/>
        <end position="63"/>
    </location>
</feature>
<dbReference type="InterPro" id="IPR004589">
    <property type="entry name" value="DNA_helicase_ATP-dep_RecQ"/>
</dbReference>
<dbReference type="InterPro" id="IPR032284">
    <property type="entry name" value="RecQ_Zn-bd"/>
</dbReference>
<feature type="coiled-coil region" evidence="12">
    <location>
        <begin position="503"/>
        <end position="550"/>
    </location>
</feature>
<comment type="similarity">
    <text evidence="2">Belongs to the helicase family. RecQ subfamily.</text>
</comment>
<dbReference type="Pfam" id="PF16124">
    <property type="entry name" value="RecQ_Zn_bind"/>
    <property type="match status" value="1"/>
</dbReference>
<dbReference type="InterPro" id="IPR014001">
    <property type="entry name" value="Helicase_ATP-bd"/>
</dbReference>
<dbReference type="PANTHER" id="PTHR13710">
    <property type="entry name" value="DNA HELICASE RECQ FAMILY MEMBER"/>
    <property type="match status" value="1"/>
</dbReference>
<feature type="compositionally biased region" description="Acidic residues" evidence="13">
    <location>
        <begin position="356"/>
        <end position="369"/>
    </location>
</feature>
<evidence type="ECO:0000313" key="17">
    <source>
        <dbReference type="Proteomes" id="UP000265631"/>
    </source>
</evidence>
<dbReference type="PROSITE" id="PS51194">
    <property type="entry name" value="HELICASE_CTER"/>
    <property type="match status" value="1"/>
</dbReference>
<dbReference type="FunFam" id="3.40.50.300:FF:001975">
    <property type="entry name" value="ATP-dependent DNA helicase"/>
    <property type="match status" value="1"/>
</dbReference>
<comment type="catalytic activity">
    <reaction evidence="10">
        <text>Couples ATP hydrolysis with the unwinding of duplex DNA by translocating in the 3'-5' direction.</text>
        <dbReference type="EC" id="5.6.2.4"/>
    </reaction>
</comment>
<dbReference type="NCBIfam" id="TIGR00614">
    <property type="entry name" value="recQ_fam"/>
    <property type="match status" value="1"/>
</dbReference>
<dbReference type="Gene3D" id="1.10.150.80">
    <property type="entry name" value="HRDC domain"/>
    <property type="match status" value="1"/>
</dbReference>
<comment type="subcellular location">
    <subcellularLocation>
        <location evidence="1">Nucleus</location>
    </subcellularLocation>
</comment>
<feature type="compositionally biased region" description="Acidic residues" evidence="13">
    <location>
        <begin position="1569"/>
        <end position="1580"/>
    </location>
</feature>
<feature type="compositionally biased region" description="Polar residues" evidence="13">
    <location>
        <begin position="306"/>
        <end position="326"/>
    </location>
</feature>
<dbReference type="InterPro" id="IPR018982">
    <property type="entry name" value="RQC_domain"/>
</dbReference>
<keyword evidence="6" id="KW-0067">ATP-binding</keyword>
<evidence type="ECO:0000259" key="14">
    <source>
        <dbReference type="PROSITE" id="PS51192"/>
    </source>
</evidence>
<dbReference type="GO" id="GO:0043138">
    <property type="term" value="F:3'-5' DNA helicase activity"/>
    <property type="evidence" value="ECO:0007669"/>
    <property type="project" value="UniProtKB-EC"/>
</dbReference>
<feature type="region of interest" description="Disordered" evidence="13">
    <location>
        <begin position="1602"/>
        <end position="1681"/>
    </location>
</feature>
<feature type="compositionally biased region" description="Polar residues" evidence="13">
    <location>
        <begin position="684"/>
        <end position="694"/>
    </location>
</feature>
<dbReference type="Gene3D" id="3.40.50.300">
    <property type="entry name" value="P-loop containing nucleotide triphosphate hydrolases"/>
    <property type="match status" value="2"/>
</dbReference>
<reference evidence="16 17" key="1">
    <citation type="journal article" date="2018" name="PLoS Pathog.">
        <title>Evolution of structural diversity of trichothecenes, a family of toxins produced by plant pathogenic and entomopathogenic fungi.</title>
        <authorList>
            <person name="Proctor R.H."/>
            <person name="McCormick S.P."/>
            <person name="Kim H.S."/>
            <person name="Cardoza R.E."/>
            <person name="Stanley A.M."/>
            <person name="Lindo L."/>
            <person name="Kelly A."/>
            <person name="Brown D.W."/>
            <person name="Lee T."/>
            <person name="Vaughan M.M."/>
            <person name="Alexander N.J."/>
            <person name="Busman M."/>
            <person name="Gutierrez S."/>
        </authorList>
    </citation>
    <scope>NUCLEOTIDE SEQUENCE [LARGE SCALE GENOMIC DNA]</scope>
    <source>
        <strain evidence="16 17">NRRL 13405</strain>
    </source>
</reference>
<feature type="region of interest" description="Disordered" evidence="13">
    <location>
        <begin position="17"/>
        <end position="174"/>
    </location>
</feature>
<feature type="region of interest" description="Disordered" evidence="13">
    <location>
        <begin position="803"/>
        <end position="822"/>
    </location>
</feature>
<dbReference type="GO" id="GO:0006260">
    <property type="term" value="P:DNA replication"/>
    <property type="evidence" value="ECO:0007669"/>
    <property type="project" value="InterPro"/>
</dbReference>
<evidence type="ECO:0000256" key="12">
    <source>
        <dbReference type="SAM" id="Coils"/>
    </source>
</evidence>
<evidence type="ECO:0000256" key="8">
    <source>
        <dbReference type="ARBA" id="ARBA00023235"/>
    </source>
</evidence>
<sequence>MTRNNLAEHLSWLLNDQARSKPVTPSFPLCSDSSQAGLSQSQRSDSQIRQNLQPLTSVSSGDDLQSRRDASNGQGGLDRRQTDPVVLDDEDDEDDEDTMGRLVLSSKAKKPSLVSRPQQLLTPTSITPNITSRQDTPIKQFNESPPKKTPAPAPAPAPTRLRTGSPEFPKLKTSGVDYMDLTDDTFASSDSLSFGDDVKLWREDYATRPEPEPAVSSGRKRKSNEITKEEFSDLGDIPDVYELLGTEPPPPSPTRSARRKNGSLSTRSRRTRDGFANPPPTVIPPISEENNDVLLSPSRRVRSQLILESSPQKSLPIISASQSPRRATTPLKAPTSSGDTKPARRATSPPRKTEPVEDELVIPDSDDEFLTPPSYNKTLSALKISASTTKRIEPQIQAAPTPSARTSIQSNSQRQISSGSTVLGDPADTTTSSQSTRLVTDDSVLDPLSEAPSHSTQGPALLKQLASDPSALEKWGRFIDKLIQENGKKFSQAINERWSKPQRAEVKAEKERLKRQQAAIAELTGPVEEYRILDEKRSQLAKQIEKAYDEGLDTDEDEVRLDDLTDEVQETEDGLLKIIQDARLDIDRFLETIQKPLPVTAPAPGVILGTQPVFQSSVNMSMHPRETISVSQMGTQVVHQTQLPRTSTWNPPASRIEASQGMSVLSQEDDDISAPYPRDFARASGTSYQPRATTNSMAMDHIPIEAEFDVGDGGLSDLDDIQPPPRFKPYNNTAHASSSRRTPQATRHRTGEEFSDFSDDEEMLAFAQDYETRQSLAPDSQDFRQIFSETSGNALLAAKPRSLSKKPLPSGTPDIIPPQLMKHPWSPEVQRMLKDRFRMKGFRCNQLEAINATLAGKDAFVLMPTGGGKSLCYQLPAVVKTGKTRGVTIVVSPLLSLMQDQVDHMKALGIQAVAFNGECSAEYKRQVMSAFNERSPEHFLELLYVTPEMVSKNANFNNGLQTLHRKGKFARLVIDEAHCVSQWGHDFRPDYKILGQVRQKYPGVPVMALTATATKNVIVDIRHNLGMDDCQTFSQSFNRPNLYYEVRPKSTGEKTLESIASLIHSNYANKSGIVYTISRKNSEKVAESLSNSGITARHYHAGCDPQEKVDVQNAWQRGQVKVVVATIAFGMGIDKPDVRFVIHHGLPKSLEGYYQETGRAGRDGNPSDCILFYGKADIRVLKKLIADGDGSHEQKERQMSMLNRVTAFCDNKSDCRRTEILRYFGEDFSPAECNKSCDNCKAGLTFEQQDFSEYAIAAIKVIQAQHRITAVQCSDILLGKKYPQNEAELSGEWHGMAKGLKKHELIRVIDKLSAEKAFNEDNQVGRHGMAIQYLRLGPTHRLFLSGQRKLMLSIQVPEPGAPKKATKSRAKKGSKAPAEEEVSNMPSTYVSSPVGRQKKSRATASDRGNNASTSYSWEDAGFVVDDEYDDEAFDELPQHRPARPSSRTPGPPIPADTGMEDLDEIHRDMVEGFVYEAKQAEEKIRNQKSLRKPLFTEKDFRIMAIQWTTSLEKMRRIPGIDPDKVKEYGPRIIRILQKHYNHYQDAMDPRSGGGGQDVVDLISSEVEMDDEEAYEDEDGEDSHYFNGGSRSDVQAFHNRLQTLGSTQTQSKPRASSKSSGGTKRYSGGKKYAGKKSTGGVTKRRSTGGSSSRKASSSSTTARASSSASRTLKKSGIGLMPM</sequence>
<dbReference type="Pfam" id="PF09382">
    <property type="entry name" value="RQC"/>
    <property type="match status" value="1"/>
</dbReference>
<dbReference type="Pfam" id="PF00270">
    <property type="entry name" value="DEAD"/>
    <property type="match status" value="1"/>
</dbReference>
<gene>
    <name evidence="16" type="ORF">FIE12Z_10431</name>
</gene>
<dbReference type="GO" id="GO:0016787">
    <property type="term" value="F:hydrolase activity"/>
    <property type="evidence" value="ECO:0007669"/>
    <property type="project" value="UniProtKB-KW"/>
</dbReference>
<dbReference type="SUPFAM" id="SSF52540">
    <property type="entry name" value="P-loop containing nucleoside triphosphate hydrolases"/>
    <property type="match status" value="1"/>
</dbReference>
<feature type="compositionally biased region" description="Low complexity" evidence="13">
    <location>
        <begin position="39"/>
        <end position="50"/>
    </location>
</feature>
<evidence type="ECO:0000313" key="16">
    <source>
        <dbReference type="EMBL" id="RFN45319.1"/>
    </source>
</evidence>
<feature type="region of interest" description="Disordered" evidence="13">
    <location>
        <begin position="1436"/>
        <end position="1459"/>
    </location>
</feature>
<dbReference type="PROSITE" id="PS00690">
    <property type="entry name" value="DEAH_ATP_HELICASE"/>
    <property type="match status" value="1"/>
</dbReference>
<feature type="region of interest" description="Disordered" evidence="13">
    <location>
        <begin position="1354"/>
        <end position="1412"/>
    </location>
</feature>
<dbReference type="FunFam" id="3.40.50.300:FF:000537">
    <property type="entry name" value="Bloom syndrome RecQ-like helicase"/>
    <property type="match status" value="1"/>
</dbReference>
<dbReference type="InterPro" id="IPR027417">
    <property type="entry name" value="P-loop_NTPase"/>
</dbReference>
<dbReference type="InterPro" id="IPR044876">
    <property type="entry name" value="HRDC_dom_sf"/>
</dbReference>
<comment type="caution">
    <text evidence="16">The sequence shown here is derived from an EMBL/GenBank/DDBJ whole genome shotgun (WGS) entry which is preliminary data.</text>
</comment>
<keyword evidence="4" id="KW-0378">Hydrolase</keyword>
<dbReference type="GO" id="GO:0009378">
    <property type="term" value="F:four-way junction helicase activity"/>
    <property type="evidence" value="ECO:0007669"/>
    <property type="project" value="TreeGrafter"/>
</dbReference>
<evidence type="ECO:0000256" key="9">
    <source>
        <dbReference type="ARBA" id="ARBA00023242"/>
    </source>
</evidence>
<dbReference type="InterPro" id="IPR011545">
    <property type="entry name" value="DEAD/DEAH_box_helicase_dom"/>
</dbReference>
<feature type="compositionally biased region" description="Acidic residues" evidence="13">
    <location>
        <begin position="86"/>
        <end position="97"/>
    </location>
</feature>
<feature type="region of interest" description="Disordered" evidence="13">
    <location>
        <begin position="1569"/>
        <end position="1590"/>
    </location>
</feature>
<feature type="compositionally biased region" description="Polar residues" evidence="13">
    <location>
        <begin position="373"/>
        <end position="389"/>
    </location>
</feature>
<dbReference type="GO" id="GO:0003677">
    <property type="term" value="F:DNA binding"/>
    <property type="evidence" value="ECO:0007669"/>
    <property type="project" value="UniProtKB-KW"/>
</dbReference>
<dbReference type="GO" id="GO:0005634">
    <property type="term" value="C:nucleus"/>
    <property type="evidence" value="ECO:0007669"/>
    <property type="project" value="UniProtKB-SubCell"/>
</dbReference>
<feature type="compositionally biased region" description="Polar residues" evidence="13">
    <location>
        <begin position="428"/>
        <end position="438"/>
    </location>
</feature>
<keyword evidence="7" id="KW-0238">DNA-binding</keyword>
<evidence type="ECO:0000256" key="10">
    <source>
        <dbReference type="ARBA" id="ARBA00034617"/>
    </source>
</evidence>
<feature type="compositionally biased region" description="Polar residues" evidence="13">
    <location>
        <begin position="730"/>
        <end position="745"/>
    </location>
</feature>
<organism evidence="16 17">
    <name type="scientific">Fusarium flagelliforme</name>
    <dbReference type="NCBI Taxonomy" id="2675880"/>
    <lineage>
        <taxon>Eukaryota</taxon>
        <taxon>Fungi</taxon>
        <taxon>Dikarya</taxon>
        <taxon>Ascomycota</taxon>
        <taxon>Pezizomycotina</taxon>
        <taxon>Sordariomycetes</taxon>
        <taxon>Hypocreomycetidae</taxon>
        <taxon>Hypocreales</taxon>
        <taxon>Nectriaceae</taxon>
        <taxon>Fusarium</taxon>
        <taxon>Fusarium incarnatum-equiseti species complex</taxon>
    </lineage>
</organism>
<feature type="compositionally biased region" description="Polar residues" evidence="13">
    <location>
        <begin position="1402"/>
        <end position="1412"/>
    </location>
</feature>
<keyword evidence="17" id="KW-1185">Reference proteome</keyword>
<protein>
    <recommendedName>
        <fullName evidence="11">DNA 3'-5' helicase</fullName>
        <ecNumber evidence="11">5.6.2.4</ecNumber>
    </recommendedName>
</protein>
<keyword evidence="9" id="KW-0539">Nucleus</keyword>
<dbReference type="CDD" id="cd18794">
    <property type="entry name" value="SF2_C_RecQ"/>
    <property type="match status" value="1"/>
</dbReference>